<protein>
    <submittedName>
        <fullName evidence="1">CPXCG motif-containing cysteine-rich protein</fullName>
    </submittedName>
</protein>
<comment type="caution">
    <text evidence="1">The sequence shown here is derived from an EMBL/GenBank/DDBJ whole genome shotgun (WGS) entry which is preliminary data.</text>
</comment>
<dbReference type="InterPro" id="IPR017143">
    <property type="entry name" value="UCP037225"/>
</dbReference>
<dbReference type="InterPro" id="IPR025990">
    <property type="entry name" value="zinc_ribbon_bacterial"/>
</dbReference>
<dbReference type="PIRSF" id="PIRSF037225">
    <property type="entry name" value="UCP037225"/>
    <property type="match status" value="1"/>
</dbReference>
<evidence type="ECO:0000313" key="2">
    <source>
        <dbReference type="Proteomes" id="UP001501757"/>
    </source>
</evidence>
<dbReference type="EMBL" id="BAAAEI010000006">
    <property type="protein sequence ID" value="GAA0344968.1"/>
    <property type="molecule type" value="Genomic_DNA"/>
</dbReference>
<keyword evidence="2" id="KW-1185">Reference proteome</keyword>
<organism evidence="1 2">
    <name type="scientific">Bowmanella denitrificans</name>
    <dbReference type="NCBI Taxonomy" id="366582"/>
    <lineage>
        <taxon>Bacteria</taxon>
        <taxon>Pseudomonadati</taxon>
        <taxon>Pseudomonadota</taxon>
        <taxon>Gammaproteobacteria</taxon>
        <taxon>Alteromonadales</taxon>
        <taxon>Alteromonadaceae</taxon>
        <taxon>Bowmanella</taxon>
    </lineage>
</organism>
<gene>
    <name evidence="1" type="ORF">GCM10009092_06810</name>
</gene>
<evidence type="ECO:0000313" key="1">
    <source>
        <dbReference type="EMBL" id="GAA0344968.1"/>
    </source>
</evidence>
<accession>A0ABP3GJJ1</accession>
<dbReference type="Pfam" id="PF14255">
    <property type="entry name" value="Zn_ribbon_21"/>
    <property type="match status" value="1"/>
</dbReference>
<proteinExistence type="predicted"/>
<dbReference type="Proteomes" id="UP001501757">
    <property type="component" value="Unassembled WGS sequence"/>
</dbReference>
<dbReference type="RefSeq" id="WP_102795349.1">
    <property type="nucleotide sequence ID" value="NZ_BAAAEI010000006.1"/>
</dbReference>
<name>A0ABP3GJJ1_9ALTE</name>
<sequence length="66" mass="7616">MKAKSVQANCPQCGHSMHLLLDYSLGDQDYYEDCSNCCHPMRISLHVDEVNKKLVYKIGADDEQYY</sequence>
<reference evidence="2" key="1">
    <citation type="journal article" date="2019" name="Int. J. Syst. Evol. Microbiol.">
        <title>The Global Catalogue of Microorganisms (GCM) 10K type strain sequencing project: providing services to taxonomists for standard genome sequencing and annotation.</title>
        <authorList>
            <consortium name="The Broad Institute Genomics Platform"/>
            <consortium name="The Broad Institute Genome Sequencing Center for Infectious Disease"/>
            <person name="Wu L."/>
            <person name="Ma J."/>
        </authorList>
    </citation>
    <scope>NUCLEOTIDE SEQUENCE [LARGE SCALE GENOMIC DNA]</scope>
    <source>
        <strain evidence="2">JCM 13378</strain>
    </source>
</reference>